<keyword evidence="2" id="KW-1185">Reference proteome</keyword>
<sequence length="112" mass="12268">MLVDRGGGPSRSVLWTTDALRFGLAHPITSSYNLRGPVPEPGDLRRAGLSQSWPEPVPHRFLREYPPGELARQNGQLAGPRSVGRCADRREIPCTEGANAAELGRWVLTLKV</sequence>
<dbReference type="AlphaFoldDB" id="K0SQU6"/>
<name>K0SQU6_THAOC</name>
<accession>K0SQU6</accession>
<reference evidence="1 2" key="1">
    <citation type="journal article" date="2012" name="Genome Biol.">
        <title>Genome and low-iron response of an oceanic diatom adapted to chronic iron limitation.</title>
        <authorList>
            <person name="Lommer M."/>
            <person name="Specht M."/>
            <person name="Roy A.S."/>
            <person name="Kraemer L."/>
            <person name="Andreson R."/>
            <person name="Gutowska M.A."/>
            <person name="Wolf J."/>
            <person name="Bergner S.V."/>
            <person name="Schilhabel M.B."/>
            <person name="Klostermeier U.C."/>
            <person name="Beiko R.G."/>
            <person name="Rosenstiel P."/>
            <person name="Hippler M."/>
            <person name="Laroche J."/>
        </authorList>
    </citation>
    <scope>NUCLEOTIDE SEQUENCE [LARGE SCALE GENOMIC DNA]</scope>
    <source>
        <strain evidence="1 2">CCMP1005</strain>
    </source>
</reference>
<dbReference type="EMBL" id="AGNL01018247">
    <property type="protein sequence ID" value="EJK63441.1"/>
    <property type="molecule type" value="Genomic_DNA"/>
</dbReference>
<protein>
    <submittedName>
        <fullName evidence="1">Uncharacterized protein</fullName>
    </submittedName>
</protein>
<gene>
    <name evidence="1" type="ORF">THAOC_15895</name>
</gene>
<evidence type="ECO:0000313" key="2">
    <source>
        <dbReference type="Proteomes" id="UP000266841"/>
    </source>
</evidence>
<comment type="caution">
    <text evidence="1">The sequence shown here is derived from an EMBL/GenBank/DDBJ whole genome shotgun (WGS) entry which is preliminary data.</text>
</comment>
<organism evidence="1 2">
    <name type="scientific">Thalassiosira oceanica</name>
    <name type="common">Marine diatom</name>
    <dbReference type="NCBI Taxonomy" id="159749"/>
    <lineage>
        <taxon>Eukaryota</taxon>
        <taxon>Sar</taxon>
        <taxon>Stramenopiles</taxon>
        <taxon>Ochrophyta</taxon>
        <taxon>Bacillariophyta</taxon>
        <taxon>Coscinodiscophyceae</taxon>
        <taxon>Thalassiosirophycidae</taxon>
        <taxon>Thalassiosirales</taxon>
        <taxon>Thalassiosiraceae</taxon>
        <taxon>Thalassiosira</taxon>
    </lineage>
</organism>
<proteinExistence type="predicted"/>
<dbReference type="Proteomes" id="UP000266841">
    <property type="component" value="Unassembled WGS sequence"/>
</dbReference>
<evidence type="ECO:0000313" key="1">
    <source>
        <dbReference type="EMBL" id="EJK63441.1"/>
    </source>
</evidence>